<dbReference type="InterPro" id="IPR009241">
    <property type="entry name" value="HigB-like"/>
</dbReference>
<sequence length="83" mass="9419">MMQTIGNDIKTVEYGYPVGMPTSKSLGNKLHEVRSNLSDSKIARVIYVVENGYMILLNGFIKKTQATPKQEIDLALKRYKEIK</sequence>
<dbReference type="Pfam" id="PF05973">
    <property type="entry name" value="Gp49"/>
    <property type="match status" value="1"/>
</dbReference>
<reference evidence="1" key="1">
    <citation type="submission" date="2015-11" db="EMBL/GenBank/DDBJ databases">
        <authorList>
            <person name="Zhang Y."/>
            <person name="Guo Z."/>
        </authorList>
    </citation>
    <scope>NUCLEOTIDE SEQUENCE</scope>
    <source>
        <strain evidence="1">BN30871</strain>
    </source>
</reference>
<protein>
    <submittedName>
        <fullName evidence="1">Uncharacterized protein</fullName>
    </submittedName>
</protein>
<proteinExistence type="predicted"/>
<name>A0A0S4XRG7_9BACT</name>
<evidence type="ECO:0000313" key="1">
    <source>
        <dbReference type="EMBL" id="CUV66613.1"/>
    </source>
</evidence>
<organism evidence="1">
    <name type="scientific">Sulfurovum sp. enrichment culture clone C5</name>
    <dbReference type="NCBI Taxonomy" id="497650"/>
    <lineage>
        <taxon>Bacteria</taxon>
        <taxon>Pseudomonadati</taxon>
        <taxon>Campylobacterota</taxon>
        <taxon>Epsilonproteobacteria</taxon>
        <taxon>Campylobacterales</taxon>
        <taxon>Sulfurovaceae</taxon>
        <taxon>Sulfurovum</taxon>
        <taxon>environmental samples</taxon>
    </lineage>
</organism>
<accession>A0A0S4XRG7</accession>
<dbReference type="EMBL" id="FAXN01000103">
    <property type="protein sequence ID" value="CUV66613.1"/>
    <property type="molecule type" value="Genomic_DNA"/>
</dbReference>
<dbReference type="AlphaFoldDB" id="A0A0S4XRG7"/>
<gene>
    <name evidence="1" type="ORF">BN3087_970004</name>
</gene>